<dbReference type="GO" id="GO:0036038">
    <property type="term" value="C:MKS complex"/>
    <property type="evidence" value="ECO:0007669"/>
    <property type="project" value="TreeGrafter"/>
</dbReference>
<feature type="chain" id="PRO_5041345650" evidence="7">
    <location>
        <begin position="19"/>
        <end position="680"/>
    </location>
</feature>
<evidence type="ECO:0000256" key="5">
    <source>
        <dbReference type="ARBA" id="ARBA00023180"/>
    </source>
</evidence>
<feature type="domain" description="Tectonic-1-3" evidence="8">
    <location>
        <begin position="271"/>
        <end position="407"/>
    </location>
</feature>
<dbReference type="GO" id="GO:1904491">
    <property type="term" value="P:protein localization to ciliary transition zone"/>
    <property type="evidence" value="ECO:0007669"/>
    <property type="project" value="TreeGrafter"/>
</dbReference>
<dbReference type="AlphaFoldDB" id="A0AA35LJ38"/>
<dbReference type="GO" id="GO:0060271">
    <property type="term" value="P:cilium assembly"/>
    <property type="evidence" value="ECO:0007669"/>
    <property type="project" value="TreeGrafter"/>
</dbReference>
<name>A0AA35LJ38_9SAUR</name>
<dbReference type="Pfam" id="PF07773">
    <property type="entry name" value="TCTN_DUF1619"/>
    <property type="match status" value="2"/>
</dbReference>
<proteinExistence type="inferred from homology"/>
<evidence type="ECO:0000256" key="2">
    <source>
        <dbReference type="ARBA" id="ARBA00011495"/>
    </source>
</evidence>
<evidence type="ECO:0000256" key="1">
    <source>
        <dbReference type="ARBA" id="ARBA00007633"/>
    </source>
</evidence>
<dbReference type="InterPro" id="IPR040354">
    <property type="entry name" value="TCTN1-3"/>
</dbReference>
<dbReference type="InterPro" id="IPR011677">
    <property type="entry name" value="TCTN1-3_dom"/>
</dbReference>
<evidence type="ECO:0000256" key="6">
    <source>
        <dbReference type="SAM" id="Phobius"/>
    </source>
</evidence>
<evidence type="ECO:0000259" key="9">
    <source>
        <dbReference type="Pfam" id="PF25752"/>
    </source>
</evidence>
<dbReference type="PANTHER" id="PTHR14611:SF6">
    <property type="entry name" value="TECTONIC-2"/>
    <property type="match status" value="1"/>
</dbReference>
<comment type="subunit">
    <text evidence="2">Part of the tectonic-like complex (also named B9 complex).</text>
</comment>
<protein>
    <submittedName>
        <fullName evidence="10">Tectonic family member 2</fullName>
    </submittedName>
</protein>
<keyword evidence="6" id="KW-1133">Transmembrane helix</keyword>
<feature type="transmembrane region" description="Helical" evidence="6">
    <location>
        <begin position="650"/>
        <end position="670"/>
    </location>
</feature>
<feature type="signal peptide" evidence="7">
    <location>
        <begin position="1"/>
        <end position="18"/>
    </location>
</feature>
<keyword evidence="11" id="KW-1185">Reference proteome</keyword>
<keyword evidence="4" id="KW-0970">Cilium biogenesis/degradation</keyword>
<keyword evidence="3 7" id="KW-0732">Signal</keyword>
<feature type="domain" description="Tectonic-1-3" evidence="8">
    <location>
        <begin position="417"/>
        <end position="603"/>
    </location>
</feature>
<dbReference type="GO" id="GO:0007224">
    <property type="term" value="P:smoothened signaling pathway"/>
    <property type="evidence" value="ECO:0007669"/>
    <property type="project" value="TreeGrafter"/>
</dbReference>
<evidence type="ECO:0000256" key="4">
    <source>
        <dbReference type="ARBA" id="ARBA00022794"/>
    </source>
</evidence>
<dbReference type="EMBL" id="OX395143">
    <property type="protein sequence ID" value="CAI5797134.1"/>
    <property type="molecule type" value="Genomic_DNA"/>
</dbReference>
<evidence type="ECO:0000313" key="11">
    <source>
        <dbReference type="Proteomes" id="UP001178461"/>
    </source>
</evidence>
<evidence type="ECO:0000256" key="3">
    <source>
        <dbReference type="ARBA" id="ARBA00022729"/>
    </source>
</evidence>
<keyword evidence="5" id="KW-0325">Glycoprotein</keyword>
<dbReference type="InterPro" id="IPR057724">
    <property type="entry name" value="TCTN1-3_N"/>
</dbReference>
<keyword evidence="6" id="KW-0472">Membrane</keyword>
<dbReference type="Pfam" id="PF25752">
    <property type="entry name" value="DUF1619_N"/>
    <property type="match status" value="1"/>
</dbReference>
<dbReference type="PANTHER" id="PTHR14611">
    <property type="entry name" value="TECTONIC FAMILY MEMBER"/>
    <property type="match status" value="1"/>
</dbReference>
<evidence type="ECO:0000259" key="8">
    <source>
        <dbReference type="Pfam" id="PF07773"/>
    </source>
</evidence>
<organism evidence="10 11">
    <name type="scientific">Podarcis lilfordi</name>
    <name type="common">Lilford's wall lizard</name>
    <dbReference type="NCBI Taxonomy" id="74358"/>
    <lineage>
        <taxon>Eukaryota</taxon>
        <taxon>Metazoa</taxon>
        <taxon>Chordata</taxon>
        <taxon>Craniata</taxon>
        <taxon>Vertebrata</taxon>
        <taxon>Euteleostomi</taxon>
        <taxon>Lepidosauria</taxon>
        <taxon>Squamata</taxon>
        <taxon>Bifurcata</taxon>
        <taxon>Unidentata</taxon>
        <taxon>Episquamata</taxon>
        <taxon>Laterata</taxon>
        <taxon>Lacertibaenia</taxon>
        <taxon>Lacertidae</taxon>
        <taxon>Podarcis</taxon>
    </lineage>
</organism>
<feature type="domain" description="Tectonic-1-3 N-terminal" evidence="9">
    <location>
        <begin position="146"/>
        <end position="253"/>
    </location>
</feature>
<comment type="similarity">
    <text evidence="1">Belongs to the tectonic family.</text>
</comment>
<evidence type="ECO:0000256" key="7">
    <source>
        <dbReference type="SAM" id="SignalP"/>
    </source>
</evidence>
<gene>
    <name evidence="10" type="ORF">PODLI_1B030647</name>
</gene>
<evidence type="ECO:0000313" key="10">
    <source>
        <dbReference type="EMBL" id="CAI5797134.1"/>
    </source>
</evidence>
<sequence>MLVRRLLWGLLAFFGAGAQDGNPGFQPPFIYMSGPVVTASLVSNPSDVFSIAVADNETGMLPLADCTGRNKTGDWSLNVTYQGNVSRVMVSLTRSLQLCTSNLTNCCTEALCLVEALQVSACRDSVVVAHLLIQAEIYANTSSGNVTGKGEDSTTVIPNQVFQPLGSCPCNLTAGACDIRCCCDLECTSEMKQLFNGSCFKGIFGGDVSPPFDQLCSVQTGNNAPDWFPFLCVQSSINNTPFRGYFYHGAVSSPRVSSFKVPLQTIPGKLSSGYRQGDPVMTVQNGYFTVPQQFIAGQCARNAPVAFLQNFEVECLSACDGVGSTPPNIAINSGTGDSIKPQVTHERKDTDVGSCTGRECRNVTFGEDYTIIWEGKRIIEIQVTVVSGAVCPEEILTQKFTVNFVSVNTTSREELSGNPGYQIGKPIRAANLNSSDAVTILQLWKPDGKGLCASAGLTPVLFGLNSISGCILEVDLKDNCNQLRENVTKRLNSLVQATHVGKRGNSSTSAPDDWVEIIYLDTFGADTNASFGDLKGICLDIPTHLNIQIIIADVGAVEGIPQPEIVGVQVSISTVTWQVQCPIACEDKASSLSISAAVQFIKIPAQPPVPMTRFQINYTEYDCKRNDVCWPELLYPLTRYYTGEPYSQTLAKGLMLIFFILVAAVLSDPWRRIHRAWNKR</sequence>
<dbReference type="Proteomes" id="UP001178461">
    <property type="component" value="Chromosome 16"/>
</dbReference>
<keyword evidence="6" id="KW-0812">Transmembrane</keyword>
<accession>A0AA35LJ38</accession>
<reference evidence="10" key="1">
    <citation type="submission" date="2022-12" db="EMBL/GenBank/DDBJ databases">
        <authorList>
            <person name="Alioto T."/>
            <person name="Alioto T."/>
            <person name="Gomez Garrido J."/>
        </authorList>
    </citation>
    <scope>NUCLEOTIDE SEQUENCE</scope>
</reference>